<dbReference type="PIRSF" id="PIRSF005690">
    <property type="entry name" value="GerBA"/>
    <property type="match status" value="1"/>
</dbReference>
<dbReference type="AlphaFoldDB" id="A0A1U7PLF8"/>
<dbReference type="RefSeq" id="WP_076757621.1">
    <property type="nucleotide sequence ID" value="NZ_FTPL01000002.1"/>
</dbReference>
<dbReference type="EMBL" id="FTPL01000002">
    <property type="protein sequence ID" value="SIT80684.1"/>
    <property type="molecule type" value="Genomic_DNA"/>
</dbReference>
<dbReference type="GO" id="GO:0005886">
    <property type="term" value="C:plasma membrane"/>
    <property type="evidence" value="ECO:0007669"/>
    <property type="project" value="UniProtKB-SubCell"/>
</dbReference>
<comment type="subcellular location">
    <subcellularLocation>
        <location evidence="4">Cell membrane</location>
    </subcellularLocation>
    <subcellularLocation>
        <location evidence="1">Membrane</location>
        <topology evidence="1">Multi-pass membrane protein</topology>
    </subcellularLocation>
</comment>
<evidence type="ECO:0000256" key="4">
    <source>
        <dbReference type="PIRNR" id="PIRNR005690"/>
    </source>
</evidence>
<protein>
    <submittedName>
        <fullName evidence="6">Spore germination protein KA</fullName>
    </submittedName>
</protein>
<sequence length="467" mass="53115">MYEQITQTIKGLFNDTVDFEVKQVDIAGVTALLCYYATLIDSSEANRQIGFLDSRAKEESGSWGSSSTSTVYPFSQDKLIEEVCMGSAVLIFPETNMMIGIQVQKTPERSPEEPINEQVIRGSHQGLIEDVNKNIGIIRKRLQRSDLVVKKFQEENTKAQIHMVYLKNEASPEVVNDLEQRLFDIPFPEFYSVGQLEDYLEDQILSPFPQWLNTERPDRVVYNLLEGKISVFIDSSPTALIAPVSFFAFYESPDDYNSRVIVGSFYRMVRLLAFFVAILLPSFYISIVSFHSEVLPLDLSKHLQELVKDVPYRPLLEALLLELFIELIREASVRLPQRIGQTVGIVGGIIIGDAIVTSGLVTNLMVIVVAMTAIASFSVPAIEMNMAIRILRFPFMLLAASFGFLGMVIGTLLLFIHLLNLSSLRQPYLTPIVPFDPSRFRNIFFRIPYFRPDRQQSSFNYWEDRDK</sequence>
<organism evidence="6 7">
    <name type="scientific">Edaphobacillus lindanitolerans</name>
    <dbReference type="NCBI Taxonomy" id="550447"/>
    <lineage>
        <taxon>Bacteria</taxon>
        <taxon>Bacillati</taxon>
        <taxon>Bacillota</taxon>
        <taxon>Bacilli</taxon>
        <taxon>Bacillales</taxon>
        <taxon>Bacillaceae</taxon>
        <taxon>Edaphobacillus</taxon>
    </lineage>
</organism>
<keyword evidence="5" id="KW-1133">Transmembrane helix</keyword>
<dbReference type="PANTHER" id="PTHR22550">
    <property type="entry name" value="SPORE GERMINATION PROTEIN"/>
    <property type="match status" value="1"/>
</dbReference>
<keyword evidence="5" id="KW-0812">Transmembrane</keyword>
<dbReference type="Proteomes" id="UP000187550">
    <property type="component" value="Unassembled WGS sequence"/>
</dbReference>
<evidence type="ECO:0000256" key="2">
    <source>
        <dbReference type="ARBA" id="ARBA00005278"/>
    </source>
</evidence>
<feature type="transmembrane region" description="Helical" evidence="5">
    <location>
        <begin position="395"/>
        <end position="419"/>
    </location>
</feature>
<dbReference type="InterPro" id="IPR004995">
    <property type="entry name" value="Spore_Ger"/>
</dbReference>
<evidence type="ECO:0000256" key="5">
    <source>
        <dbReference type="SAM" id="Phobius"/>
    </source>
</evidence>
<keyword evidence="3 4" id="KW-0472">Membrane</keyword>
<keyword evidence="7" id="KW-1185">Reference proteome</keyword>
<evidence type="ECO:0000256" key="3">
    <source>
        <dbReference type="ARBA" id="ARBA00023136"/>
    </source>
</evidence>
<proteinExistence type="inferred from homology"/>
<dbReference type="Pfam" id="PF03323">
    <property type="entry name" value="GerA"/>
    <property type="match status" value="1"/>
</dbReference>
<name>A0A1U7PLF8_9BACI</name>
<dbReference type="STRING" id="550447.SAMN05428946_1338"/>
<dbReference type="GO" id="GO:0009847">
    <property type="term" value="P:spore germination"/>
    <property type="evidence" value="ECO:0007669"/>
    <property type="project" value="UniProtKB-UniRule"/>
</dbReference>
<feature type="transmembrane region" description="Helical" evidence="5">
    <location>
        <begin position="364"/>
        <end position="383"/>
    </location>
</feature>
<dbReference type="InterPro" id="IPR050768">
    <property type="entry name" value="UPF0353/GerABKA_families"/>
</dbReference>
<reference evidence="7" key="1">
    <citation type="submission" date="2017-01" db="EMBL/GenBank/DDBJ databases">
        <authorList>
            <person name="Varghese N."/>
            <person name="Submissions S."/>
        </authorList>
    </citation>
    <scope>NUCLEOTIDE SEQUENCE [LARGE SCALE GENOMIC DNA]</scope>
    <source>
        <strain evidence="7">MNA4</strain>
    </source>
</reference>
<accession>A0A1U7PLF8</accession>
<comment type="similarity">
    <text evidence="2 4">Belongs to the GerABKA family.</text>
</comment>
<dbReference type="PANTHER" id="PTHR22550:SF5">
    <property type="entry name" value="LEUCINE ZIPPER PROTEIN 4"/>
    <property type="match status" value="1"/>
</dbReference>
<evidence type="ECO:0000256" key="1">
    <source>
        <dbReference type="ARBA" id="ARBA00004141"/>
    </source>
</evidence>
<gene>
    <name evidence="6" type="ORF">SAMN05428946_1338</name>
</gene>
<feature type="transmembrane region" description="Helical" evidence="5">
    <location>
        <begin position="271"/>
        <end position="290"/>
    </location>
</feature>
<dbReference type="OrthoDB" id="9772630at2"/>
<evidence type="ECO:0000313" key="6">
    <source>
        <dbReference type="EMBL" id="SIT80684.1"/>
    </source>
</evidence>
<evidence type="ECO:0000313" key="7">
    <source>
        <dbReference type="Proteomes" id="UP000187550"/>
    </source>
</evidence>